<evidence type="ECO:0000313" key="4">
    <source>
        <dbReference type="EMBL" id="KLU92205.1"/>
    </source>
</evidence>
<evidence type="ECO:0000256" key="3">
    <source>
        <dbReference type="SAM" id="MobiDB-lite"/>
    </source>
</evidence>
<sequence length="212" mass="22063">MYVDRPGNTELSAARMEPRDHGAPPQAQGAGRSRRPRRPDGPAQMVAEVAGSTVWSGSGKFELDIVVNNASIAPSLRLIARGSRQRVQRRDPGGRGGVIISSLADRGGIAGLSVYGASKGGLEAATRVWATESVARRARGTTADVVSSGPVDTRLTRQMPEGLVVDLPAGTPLQHRLGSVEEIANTAAWLASPAASSIPGQTISASGVFDDY</sequence>
<dbReference type="PANTHER" id="PTHR24321">
    <property type="entry name" value="DEHYDROGENASES, SHORT CHAIN"/>
    <property type="match status" value="1"/>
</dbReference>
<dbReference type="VEuPathDB" id="FungiDB:MAPG_11151"/>
<accession>A0A0C4EEH8</accession>
<gene>
    <name evidence="4" type="ORF">MAPG_11151</name>
</gene>
<proteinExistence type="inferred from homology"/>
<dbReference type="PANTHER" id="PTHR24321:SF8">
    <property type="entry name" value="ESTRADIOL 17-BETA-DEHYDROGENASE 8-RELATED"/>
    <property type="match status" value="1"/>
</dbReference>
<dbReference type="PRINTS" id="PR00081">
    <property type="entry name" value="GDHRDH"/>
</dbReference>
<protein>
    <submittedName>
        <fullName evidence="4">3-oxoacyl-[acyl-carrier-protein] reductase</fullName>
    </submittedName>
</protein>
<dbReference type="InterPro" id="IPR002347">
    <property type="entry name" value="SDR_fam"/>
</dbReference>
<dbReference type="SUPFAM" id="SSF51735">
    <property type="entry name" value="NAD(P)-binding Rossmann-fold domains"/>
    <property type="match status" value="1"/>
</dbReference>
<keyword evidence="6" id="KW-1185">Reference proteome</keyword>
<name>A0A0C4EEH8_MAGP6</name>
<reference evidence="5" key="4">
    <citation type="journal article" date="2015" name="G3 (Bethesda)">
        <title>Genome sequences of three phytopathogenic species of the Magnaporthaceae family of fungi.</title>
        <authorList>
            <person name="Okagaki L.H."/>
            <person name="Nunes C.C."/>
            <person name="Sailsbery J."/>
            <person name="Clay B."/>
            <person name="Brown D."/>
            <person name="John T."/>
            <person name="Oh Y."/>
            <person name="Young N."/>
            <person name="Fitzgerald M."/>
            <person name="Haas B.J."/>
            <person name="Zeng Q."/>
            <person name="Young S."/>
            <person name="Adiconis X."/>
            <person name="Fan L."/>
            <person name="Levin J.Z."/>
            <person name="Mitchell T.K."/>
            <person name="Okubara P.A."/>
            <person name="Farman M.L."/>
            <person name="Kohn L.M."/>
            <person name="Birren B."/>
            <person name="Ma L.-J."/>
            <person name="Dean R.A."/>
        </authorList>
    </citation>
    <scope>NUCLEOTIDE SEQUENCE</scope>
    <source>
        <strain evidence="5">ATCC 64411 / 73-15</strain>
    </source>
</reference>
<dbReference type="InterPro" id="IPR036291">
    <property type="entry name" value="NAD(P)-bd_dom_sf"/>
</dbReference>
<evidence type="ECO:0000313" key="5">
    <source>
        <dbReference type="EnsemblFungi" id="MAPG_11151T0"/>
    </source>
</evidence>
<dbReference type="CDD" id="cd05233">
    <property type="entry name" value="SDR_c"/>
    <property type="match status" value="1"/>
</dbReference>
<organism evidence="5 6">
    <name type="scientific">Magnaporthiopsis poae (strain ATCC 64411 / 73-15)</name>
    <name type="common">Kentucky bluegrass fungus</name>
    <name type="synonym">Magnaporthe poae</name>
    <dbReference type="NCBI Taxonomy" id="644358"/>
    <lineage>
        <taxon>Eukaryota</taxon>
        <taxon>Fungi</taxon>
        <taxon>Dikarya</taxon>
        <taxon>Ascomycota</taxon>
        <taxon>Pezizomycotina</taxon>
        <taxon>Sordariomycetes</taxon>
        <taxon>Sordariomycetidae</taxon>
        <taxon>Magnaporthales</taxon>
        <taxon>Magnaporthaceae</taxon>
        <taxon>Magnaporthiopsis</taxon>
    </lineage>
</organism>
<evidence type="ECO:0000256" key="1">
    <source>
        <dbReference type="ARBA" id="ARBA00006484"/>
    </source>
</evidence>
<dbReference type="eggNOG" id="KOG0725">
    <property type="taxonomic scope" value="Eukaryota"/>
</dbReference>
<reference evidence="6" key="1">
    <citation type="submission" date="2010-05" db="EMBL/GenBank/DDBJ databases">
        <title>The genome sequence of Magnaporthe poae strain ATCC 64411.</title>
        <authorList>
            <person name="Ma L.-J."/>
            <person name="Dead R."/>
            <person name="Young S."/>
            <person name="Zeng Q."/>
            <person name="Koehrsen M."/>
            <person name="Alvarado L."/>
            <person name="Berlin A."/>
            <person name="Chapman S.B."/>
            <person name="Chen Z."/>
            <person name="Freedman E."/>
            <person name="Gellesch M."/>
            <person name="Goldberg J."/>
            <person name="Griggs A."/>
            <person name="Gujja S."/>
            <person name="Heilman E.R."/>
            <person name="Heiman D."/>
            <person name="Hepburn T."/>
            <person name="Howarth C."/>
            <person name="Jen D."/>
            <person name="Larson L."/>
            <person name="Mehta T."/>
            <person name="Neiman D."/>
            <person name="Pearson M."/>
            <person name="Roberts A."/>
            <person name="Saif S."/>
            <person name="Shea T."/>
            <person name="Shenoy N."/>
            <person name="Sisk P."/>
            <person name="Stolte C."/>
            <person name="Sykes S."/>
            <person name="Walk T."/>
            <person name="White J."/>
            <person name="Yandava C."/>
            <person name="Haas B."/>
            <person name="Nusbaum C."/>
            <person name="Birren B."/>
        </authorList>
    </citation>
    <scope>NUCLEOTIDE SEQUENCE [LARGE SCALE GENOMIC DNA]</scope>
    <source>
        <strain evidence="6">ATCC 64411 / 73-15</strain>
    </source>
</reference>
<reference evidence="4" key="3">
    <citation type="submission" date="2011-03" db="EMBL/GenBank/DDBJ databases">
        <title>Annotation of Magnaporthe poae ATCC 64411.</title>
        <authorList>
            <person name="Ma L.-J."/>
            <person name="Dead R."/>
            <person name="Young S.K."/>
            <person name="Zeng Q."/>
            <person name="Gargeya S."/>
            <person name="Fitzgerald M."/>
            <person name="Haas B."/>
            <person name="Abouelleil A."/>
            <person name="Alvarado L."/>
            <person name="Arachchi H.M."/>
            <person name="Berlin A."/>
            <person name="Brown A."/>
            <person name="Chapman S.B."/>
            <person name="Chen Z."/>
            <person name="Dunbar C."/>
            <person name="Freedman E."/>
            <person name="Gearin G."/>
            <person name="Gellesch M."/>
            <person name="Goldberg J."/>
            <person name="Griggs A."/>
            <person name="Gujja S."/>
            <person name="Heiman D."/>
            <person name="Howarth C."/>
            <person name="Larson L."/>
            <person name="Lui A."/>
            <person name="MacDonald P.J.P."/>
            <person name="Mehta T."/>
            <person name="Montmayeur A."/>
            <person name="Murphy C."/>
            <person name="Neiman D."/>
            <person name="Pearson M."/>
            <person name="Priest M."/>
            <person name="Roberts A."/>
            <person name="Saif S."/>
            <person name="Shea T."/>
            <person name="Shenoy N."/>
            <person name="Sisk P."/>
            <person name="Stolte C."/>
            <person name="Sykes S."/>
            <person name="Yandava C."/>
            <person name="Wortman J."/>
            <person name="Nusbaum C."/>
            <person name="Birren B."/>
        </authorList>
    </citation>
    <scope>NUCLEOTIDE SEQUENCE</scope>
    <source>
        <strain evidence="4">ATCC 64411</strain>
    </source>
</reference>
<evidence type="ECO:0000256" key="2">
    <source>
        <dbReference type="ARBA" id="ARBA00023002"/>
    </source>
</evidence>
<dbReference type="Gene3D" id="3.40.50.720">
    <property type="entry name" value="NAD(P)-binding Rossmann-like Domain"/>
    <property type="match status" value="1"/>
</dbReference>
<dbReference type="OrthoDB" id="337038at2759"/>
<keyword evidence="2" id="KW-0560">Oxidoreductase</keyword>
<reference evidence="4" key="2">
    <citation type="submission" date="2010-05" db="EMBL/GenBank/DDBJ databases">
        <title>The Genome Sequence of Magnaporthe poae strain ATCC 64411.</title>
        <authorList>
            <consortium name="The Broad Institute Genome Sequencing Platform"/>
            <consortium name="Broad Institute Genome Sequencing Center for Infectious Disease"/>
            <person name="Ma L.-J."/>
            <person name="Dead R."/>
            <person name="Young S."/>
            <person name="Zeng Q."/>
            <person name="Koehrsen M."/>
            <person name="Alvarado L."/>
            <person name="Berlin A."/>
            <person name="Chapman S.B."/>
            <person name="Chen Z."/>
            <person name="Freedman E."/>
            <person name="Gellesch M."/>
            <person name="Goldberg J."/>
            <person name="Griggs A."/>
            <person name="Gujja S."/>
            <person name="Heilman E.R."/>
            <person name="Heiman D."/>
            <person name="Hepburn T."/>
            <person name="Howarth C."/>
            <person name="Jen D."/>
            <person name="Larson L."/>
            <person name="Mehta T."/>
            <person name="Neiman D."/>
            <person name="Pearson M."/>
            <person name="Roberts A."/>
            <person name="Saif S."/>
            <person name="Shea T."/>
            <person name="Shenoy N."/>
            <person name="Sisk P."/>
            <person name="Stolte C."/>
            <person name="Sykes S."/>
            <person name="Walk T."/>
            <person name="White J."/>
            <person name="Yandava C."/>
            <person name="Haas B."/>
            <person name="Nusbaum C."/>
            <person name="Birren B."/>
        </authorList>
    </citation>
    <scope>NUCLEOTIDE SEQUENCE</scope>
    <source>
        <strain evidence="4">ATCC 64411</strain>
    </source>
</reference>
<feature type="region of interest" description="Disordered" evidence="3">
    <location>
        <begin position="1"/>
        <end position="43"/>
    </location>
</feature>
<evidence type="ECO:0000313" key="6">
    <source>
        <dbReference type="Proteomes" id="UP000011715"/>
    </source>
</evidence>
<dbReference type="STRING" id="644358.A0A0C4EEH8"/>
<dbReference type="GO" id="GO:0016491">
    <property type="term" value="F:oxidoreductase activity"/>
    <property type="evidence" value="ECO:0007669"/>
    <property type="project" value="UniProtKB-KW"/>
</dbReference>
<dbReference type="EMBL" id="ADBL01002742">
    <property type="status" value="NOT_ANNOTATED_CDS"/>
    <property type="molecule type" value="Genomic_DNA"/>
</dbReference>
<dbReference type="EMBL" id="GL876979">
    <property type="protein sequence ID" value="KLU92205.1"/>
    <property type="molecule type" value="Genomic_DNA"/>
</dbReference>
<comment type="similarity">
    <text evidence="1">Belongs to the short-chain dehydrogenases/reductases (SDR) family.</text>
</comment>
<dbReference type="EnsemblFungi" id="MAPG_11151T0">
    <property type="protein sequence ID" value="MAPG_11151T0"/>
    <property type="gene ID" value="MAPG_11151"/>
</dbReference>
<dbReference type="Proteomes" id="UP000011715">
    <property type="component" value="Unassembled WGS sequence"/>
</dbReference>
<dbReference type="Pfam" id="PF13561">
    <property type="entry name" value="adh_short_C2"/>
    <property type="match status" value="1"/>
</dbReference>
<dbReference type="AlphaFoldDB" id="A0A0C4EEH8"/>
<reference evidence="5" key="5">
    <citation type="submission" date="2015-06" db="UniProtKB">
        <authorList>
            <consortium name="EnsemblFungi"/>
        </authorList>
    </citation>
    <scope>IDENTIFICATION</scope>
    <source>
        <strain evidence="5">ATCC 64411</strain>
    </source>
</reference>